<feature type="compositionally biased region" description="Low complexity" evidence="1">
    <location>
        <begin position="509"/>
        <end position="523"/>
    </location>
</feature>
<dbReference type="Pfam" id="PF00990">
    <property type="entry name" value="GGDEF"/>
    <property type="match status" value="1"/>
</dbReference>
<reference evidence="4 5" key="1">
    <citation type="journal article" date="2015" name="Stand. Genomic Sci.">
        <title>Genomic Encyclopedia of Bacterial and Archaeal Type Strains, Phase III: the genomes of soil and plant-associated and newly described type strains.</title>
        <authorList>
            <person name="Whitman W.B."/>
            <person name="Woyke T."/>
            <person name="Klenk H.P."/>
            <person name="Zhou Y."/>
            <person name="Lilburn T.G."/>
            <person name="Beck B.J."/>
            <person name="De Vos P."/>
            <person name="Vandamme P."/>
            <person name="Eisen J.A."/>
            <person name="Garrity G."/>
            <person name="Hugenholtz P."/>
            <person name="Kyrpides N.C."/>
        </authorList>
    </citation>
    <scope>NUCLEOTIDE SEQUENCE [LARGE SCALE GENOMIC DNA]</scope>
    <source>
        <strain evidence="4 5">CECT 7306</strain>
    </source>
</reference>
<evidence type="ECO:0000259" key="2">
    <source>
        <dbReference type="PROSITE" id="PS50112"/>
    </source>
</evidence>
<evidence type="ECO:0000256" key="1">
    <source>
        <dbReference type="SAM" id="MobiDB-lite"/>
    </source>
</evidence>
<name>A0A3N1HR99_9ACTN</name>
<dbReference type="SUPFAM" id="SSF55781">
    <property type="entry name" value="GAF domain-like"/>
    <property type="match status" value="1"/>
</dbReference>
<feature type="region of interest" description="Disordered" evidence="1">
    <location>
        <begin position="499"/>
        <end position="523"/>
    </location>
</feature>
<dbReference type="PANTHER" id="PTHR45138">
    <property type="entry name" value="REGULATORY COMPONENTS OF SENSORY TRANSDUCTION SYSTEM"/>
    <property type="match status" value="1"/>
</dbReference>
<dbReference type="PROSITE" id="PS50887">
    <property type="entry name" value="GGDEF"/>
    <property type="match status" value="1"/>
</dbReference>
<gene>
    <name evidence="4" type="ORF">EDC03_1165</name>
</gene>
<dbReference type="InterPro" id="IPR000014">
    <property type="entry name" value="PAS"/>
</dbReference>
<dbReference type="Gene3D" id="3.30.450.20">
    <property type="entry name" value="PAS domain"/>
    <property type="match status" value="1"/>
</dbReference>
<dbReference type="InterPro" id="IPR000160">
    <property type="entry name" value="GGDEF_dom"/>
</dbReference>
<comment type="caution">
    <text evidence="4">The sequence shown here is derived from an EMBL/GenBank/DDBJ whole genome shotgun (WGS) entry which is preliminary data.</text>
</comment>
<dbReference type="InterPro" id="IPR029016">
    <property type="entry name" value="GAF-like_dom_sf"/>
</dbReference>
<dbReference type="Gene3D" id="3.30.450.40">
    <property type="match status" value="1"/>
</dbReference>
<organism evidence="4 5">
    <name type="scientific">Pseudokineococcus lusitanus</name>
    <dbReference type="NCBI Taxonomy" id="763993"/>
    <lineage>
        <taxon>Bacteria</taxon>
        <taxon>Bacillati</taxon>
        <taxon>Actinomycetota</taxon>
        <taxon>Actinomycetes</taxon>
        <taxon>Kineosporiales</taxon>
        <taxon>Kineosporiaceae</taxon>
        <taxon>Pseudokineococcus</taxon>
    </lineage>
</organism>
<feature type="compositionally biased region" description="Low complexity" evidence="1">
    <location>
        <begin position="568"/>
        <end position="581"/>
    </location>
</feature>
<keyword evidence="5" id="KW-1185">Reference proteome</keyword>
<dbReference type="GO" id="GO:0052621">
    <property type="term" value="F:diguanylate cyclase activity"/>
    <property type="evidence" value="ECO:0007669"/>
    <property type="project" value="TreeGrafter"/>
</dbReference>
<dbReference type="GO" id="GO:0043709">
    <property type="term" value="P:cell adhesion involved in single-species biofilm formation"/>
    <property type="evidence" value="ECO:0007669"/>
    <property type="project" value="TreeGrafter"/>
</dbReference>
<evidence type="ECO:0000313" key="5">
    <source>
        <dbReference type="Proteomes" id="UP000276232"/>
    </source>
</evidence>
<dbReference type="InParanoid" id="A0A3N1HR99"/>
<sequence length="581" mass="61189">MDDLVHALPTPPHGVRRPVAREWLAAGGDPELEALVRVAAALTGAAMATVNVFDSGQMCHLGPVGFAAAPSPAAEAPCTVRLAQGGTVHVPDTLLEEDFRTNAWVDGRRGALRFYASVPLVPPGAAEPLGTLCVLDVVPRTLTEDQLARLEDVAVAVVAMLERRRAATAAAATADAADEQRELTELLLAELTSRTEEMEVRSELLQTVLDTIDVSVVAADAEGHLTLFNRASREWHGLTLDPAMDPRDHAARYQLFEADGRTPLAVVPLHAALAGDPVEGVEIVIAPDDRPSRRVVVSGRRMTSPDGRPLGAVVVQADVTADRAHRAEMERVHAELERRGRALEREVAGRRATQDQLAALNGELQRMLLLDGLTGLANRPCLDDHLGRAWRASRRRGGALSVLMVDVDHFKAYNDTNGHLAGDECLRQVASCLAEVCERGGDLVARYGGEEFAVVLADTDAAGAAVVGQRLVEAVRALGLPHAGRGPDSRVTISVGAATVTTPHPPSGAHPAGSGAGAAPAGDTATTVLDSTLSAQVLLQAADTALYAAKSAGRDRSRHVDDLPAAPPAGALLGVPRPRRR</sequence>
<feature type="domain" description="PAS" evidence="2">
    <location>
        <begin position="201"/>
        <end position="276"/>
    </location>
</feature>
<dbReference type="RefSeq" id="WP_123379225.1">
    <property type="nucleotide sequence ID" value="NZ_RJKN01000002.1"/>
</dbReference>
<evidence type="ECO:0000313" key="4">
    <source>
        <dbReference type="EMBL" id="ROP45035.1"/>
    </source>
</evidence>
<dbReference type="Proteomes" id="UP000276232">
    <property type="component" value="Unassembled WGS sequence"/>
</dbReference>
<accession>A0A3N1HR99</accession>
<dbReference type="GO" id="GO:0005886">
    <property type="term" value="C:plasma membrane"/>
    <property type="evidence" value="ECO:0007669"/>
    <property type="project" value="TreeGrafter"/>
</dbReference>
<dbReference type="Gene3D" id="3.30.70.270">
    <property type="match status" value="1"/>
</dbReference>
<evidence type="ECO:0000259" key="3">
    <source>
        <dbReference type="PROSITE" id="PS50887"/>
    </source>
</evidence>
<feature type="region of interest" description="Disordered" evidence="1">
    <location>
        <begin position="550"/>
        <end position="581"/>
    </location>
</feature>
<protein>
    <submittedName>
        <fullName evidence="4">Diguanylate cyclase (GGDEF)-like protein</fullName>
    </submittedName>
</protein>
<dbReference type="EMBL" id="RJKN01000002">
    <property type="protein sequence ID" value="ROP45035.1"/>
    <property type="molecule type" value="Genomic_DNA"/>
</dbReference>
<dbReference type="InterPro" id="IPR050469">
    <property type="entry name" value="Diguanylate_Cyclase"/>
</dbReference>
<dbReference type="FunFam" id="3.30.70.270:FF:000001">
    <property type="entry name" value="Diguanylate cyclase domain protein"/>
    <property type="match status" value="1"/>
</dbReference>
<feature type="compositionally biased region" description="Basic and acidic residues" evidence="1">
    <location>
        <begin position="552"/>
        <end position="562"/>
    </location>
</feature>
<dbReference type="InterPro" id="IPR029787">
    <property type="entry name" value="Nucleotide_cyclase"/>
</dbReference>
<dbReference type="AlphaFoldDB" id="A0A3N1HR99"/>
<dbReference type="InterPro" id="IPR013656">
    <property type="entry name" value="PAS_4"/>
</dbReference>
<dbReference type="GO" id="GO:1902201">
    <property type="term" value="P:negative regulation of bacterial-type flagellum-dependent cell motility"/>
    <property type="evidence" value="ECO:0007669"/>
    <property type="project" value="TreeGrafter"/>
</dbReference>
<dbReference type="InterPro" id="IPR043128">
    <property type="entry name" value="Rev_trsase/Diguanyl_cyclase"/>
</dbReference>
<dbReference type="CDD" id="cd01949">
    <property type="entry name" value="GGDEF"/>
    <property type="match status" value="1"/>
</dbReference>
<dbReference type="SMART" id="SM00267">
    <property type="entry name" value="GGDEF"/>
    <property type="match status" value="1"/>
</dbReference>
<dbReference type="SUPFAM" id="SSF55785">
    <property type="entry name" value="PYP-like sensor domain (PAS domain)"/>
    <property type="match status" value="1"/>
</dbReference>
<dbReference type="PROSITE" id="PS50112">
    <property type="entry name" value="PAS"/>
    <property type="match status" value="1"/>
</dbReference>
<feature type="domain" description="GGDEF" evidence="3">
    <location>
        <begin position="398"/>
        <end position="562"/>
    </location>
</feature>
<proteinExistence type="predicted"/>
<dbReference type="InterPro" id="IPR035965">
    <property type="entry name" value="PAS-like_dom_sf"/>
</dbReference>
<dbReference type="Pfam" id="PF08448">
    <property type="entry name" value="PAS_4"/>
    <property type="match status" value="1"/>
</dbReference>
<dbReference type="NCBIfam" id="TIGR00254">
    <property type="entry name" value="GGDEF"/>
    <property type="match status" value="1"/>
</dbReference>
<dbReference type="OrthoDB" id="9151676at2"/>
<dbReference type="SUPFAM" id="SSF55073">
    <property type="entry name" value="Nucleotide cyclase"/>
    <property type="match status" value="1"/>
</dbReference>
<dbReference type="PANTHER" id="PTHR45138:SF9">
    <property type="entry name" value="DIGUANYLATE CYCLASE DGCM-RELATED"/>
    <property type="match status" value="1"/>
</dbReference>
<dbReference type="CDD" id="cd00130">
    <property type="entry name" value="PAS"/>
    <property type="match status" value="1"/>
</dbReference>